<feature type="transmembrane region" description="Helical" evidence="8">
    <location>
        <begin position="100"/>
        <end position="121"/>
    </location>
</feature>
<keyword evidence="11" id="KW-1185">Reference proteome</keyword>
<feature type="transmembrane region" description="Helical" evidence="8">
    <location>
        <begin position="438"/>
        <end position="463"/>
    </location>
</feature>
<dbReference type="OrthoDB" id="117970at2157"/>
<dbReference type="InterPro" id="IPR011701">
    <property type="entry name" value="MFS"/>
</dbReference>
<keyword evidence="3" id="KW-1003">Cell membrane</keyword>
<dbReference type="Gene3D" id="1.20.1720.10">
    <property type="entry name" value="Multidrug resistance protein D"/>
    <property type="match status" value="1"/>
</dbReference>
<dbReference type="Pfam" id="PF07690">
    <property type="entry name" value="MFS_1"/>
    <property type="match status" value="2"/>
</dbReference>
<protein>
    <submittedName>
        <fullName evidence="10">DHA2 family major facilitator superfamily permease</fullName>
    </submittedName>
</protein>
<feature type="transmembrane region" description="Helical" evidence="8">
    <location>
        <begin position="133"/>
        <end position="155"/>
    </location>
</feature>
<feature type="transmembrane region" description="Helical" evidence="8">
    <location>
        <begin position="161"/>
        <end position="183"/>
    </location>
</feature>
<gene>
    <name evidence="10" type="ORF">Mia14_0395</name>
</gene>
<evidence type="ECO:0000256" key="6">
    <source>
        <dbReference type="ARBA" id="ARBA00023136"/>
    </source>
</evidence>
<dbReference type="InterPro" id="IPR020846">
    <property type="entry name" value="MFS_dom"/>
</dbReference>
<feature type="transmembrane region" description="Helical" evidence="8">
    <location>
        <begin position="9"/>
        <end position="33"/>
    </location>
</feature>
<feature type="transmembrane region" description="Helical" evidence="8">
    <location>
        <begin position="45"/>
        <end position="63"/>
    </location>
</feature>
<dbReference type="PANTHER" id="PTHR42718:SF9">
    <property type="entry name" value="MAJOR FACILITATOR SUPERFAMILY MULTIDRUG TRANSPORTER MFSC"/>
    <property type="match status" value="1"/>
</dbReference>
<dbReference type="Gene3D" id="1.20.1250.20">
    <property type="entry name" value="MFS general substrate transporter like domains"/>
    <property type="match status" value="1"/>
</dbReference>
<name>A0A218NMP2_9ARCH</name>
<dbReference type="PROSITE" id="PS50850">
    <property type="entry name" value="MFS"/>
    <property type="match status" value="1"/>
</dbReference>
<dbReference type="InterPro" id="IPR036259">
    <property type="entry name" value="MFS_trans_sf"/>
</dbReference>
<reference evidence="10 11" key="1">
    <citation type="journal article" date="2017" name="Nat. Commun.">
        <title>'ARMAN' archaea depend on association with euryarchaeal host in culture and in situ.</title>
        <authorList>
            <person name="Golyshina O."/>
            <person name="Toshchakov S."/>
            <person name="Makarova K."/>
            <person name="Gavrilov S."/>
            <person name="Korzhenkov A."/>
            <person name="La Cono V."/>
            <person name="Arcadi E."/>
            <person name="Nechitaylo T."/>
            <person name="Ferrer M."/>
            <person name="Kublanov I."/>
            <person name="Wolf Y."/>
            <person name="Yakimov M."/>
            <person name="Golyshin P."/>
            <person name="Slesarev A."/>
            <person name="Kozyavkin S."/>
        </authorList>
    </citation>
    <scope>NUCLEOTIDE SEQUENCE [LARGE SCALE GENOMIC DNA]</scope>
    <source>
        <strain evidence="10 11">Mia14</strain>
    </source>
</reference>
<dbReference type="GO" id="GO:0022857">
    <property type="term" value="F:transmembrane transporter activity"/>
    <property type="evidence" value="ECO:0007669"/>
    <property type="project" value="InterPro"/>
</dbReference>
<keyword evidence="2" id="KW-0813">Transport</keyword>
<feature type="transmembrane region" description="Helical" evidence="8">
    <location>
        <begin position="291"/>
        <end position="313"/>
    </location>
</feature>
<evidence type="ECO:0000313" key="11">
    <source>
        <dbReference type="Proteomes" id="UP000197679"/>
    </source>
</evidence>
<feature type="region of interest" description="Disordered" evidence="7">
    <location>
        <begin position="474"/>
        <end position="493"/>
    </location>
</feature>
<dbReference type="Proteomes" id="UP000197679">
    <property type="component" value="Chromosome"/>
</dbReference>
<evidence type="ECO:0000259" key="9">
    <source>
        <dbReference type="PROSITE" id="PS50850"/>
    </source>
</evidence>
<accession>A0A218NMP2</accession>
<keyword evidence="5 8" id="KW-1133">Transmembrane helix</keyword>
<dbReference type="GeneID" id="33313951"/>
<keyword evidence="6 8" id="KW-0472">Membrane</keyword>
<comment type="subcellular location">
    <subcellularLocation>
        <location evidence="1">Cell membrane</location>
        <topology evidence="1">Multi-pass membrane protein</topology>
    </subcellularLocation>
</comment>
<keyword evidence="4 8" id="KW-0812">Transmembrane</keyword>
<feature type="transmembrane region" description="Helical" evidence="8">
    <location>
        <begin position="222"/>
        <end position="241"/>
    </location>
</feature>
<evidence type="ECO:0000256" key="3">
    <source>
        <dbReference type="ARBA" id="ARBA00022475"/>
    </source>
</evidence>
<sequence length="493" mass="52948">MNWSKEDTILAVIVIGTLMASIDSTIVLLAFPAMTQALHSTISTIIWVILIYMIVVAVFSTQFGRIGDIYGRSKMFNLGFVIFTIASFLCGIAPTDITLIIFRAVQAIGGALIASNSSAIIADTFERHKIGRAYGFTGMSWNIGALLGILLGGVITTYIGYRYIFFINVPIGIVAVILGLKYVKDKNKTNDKLDLYGMAALGIAIALISYAGINYASVGLNSLNVVMLVIGIISTIIFVIIDRKIKMPTINFSMFKNKIFKNSLLASLFQGLGFMGVTFLLIMYLQGVRGYSPLYASLVLFPGYVVSGVLAPYMGKYSDKFGARILSTIGIMFMVLGVLFYLLVLGVTTPIYYVVIGTIITGLGGAMFWPANNSAVMANVSGELRGSASGTLRLFSSLGLIGSFIIAFVAAASAVPRYLAFEIFAGTSKVIGGIGKGFVAGMHVAFIALIAMLIIAGIFSFAIGKENRMEKLHHPGETGTYAKSRNLSAETER</sequence>
<feature type="transmembrane region" description="Helical" evidence="8">
    <location>
        <begin position="262"/>
        <end position="285"/>
    </location>
</feature>
<feature type="compositionally biased region" description="Polar residues" evidence="7">
    <location>
        <begin position="481"/>
        <end position="493"/>
    </location>
</feature>
<evidence type="ECO:0000256" key="8">
    <source>
        <dbReference type="SAM" id="Phobius"/>
    </source>
</evidence>
<proteinExistence type="predicted"/>
<dbReference type="RefSeq" id="WP_088819880.1">
    <property type="nucleotide sequence ID" value="NZ_CP019964.1"/>
</dbReference>
<evidence type="ECO:0000256" key="7">
    <source>
        <dbReference type="SAM" id="MobiDB-lite"/>
    </source>
</evidence>
<dbReference type="PANTHER" id="PTHR42718">
    <property type="entry name" value="MAJOR FACILITATOR SUPERFAMILY MULTIDRUG TRANSPORTER MFSC"/>
    <property type="match status" value="1"/>
</dbReference>
<feature type="transmembrane region" description="Helical" evidence="8">
    <location>
        <begin position="325"/>
        <end position="345"/>
    </location>
</feature>
<evidence type="ECO:0000256" key="1">
    <source>
        <dbReference type="ARBA" id="ARBA00004651"/>
    </source>
</evidence>
<dbReference type="FunFam" id="1.20.1720.10:FF:000021">
    <property type="entry name" value="Drug resistance transporter, EmrB/QacA subfamily"/>
    <property type="match status" value="1"/>
</dbReference>
<feature type="transmembrane region" description="Helical" evidence="8">
    <location>
        <begin position="195"/>
        <end position="216"/>
    </location>
</feature>
<dbReference type="KEGG" id="marh:Mia14_0395"/>
<dbReference type="GO" id="GO:0005886">
    <property type="term" value="C:plasma membrane"/>
    <property type="evidence" value="ECO:0007669"/>
    <property type="project" value="UniProtKB-SubCell"/>
</dbReference>
<feature type="transmembrane region" description="Helical" evidence="8">
    <location>
        <begin position="75"/>
        <end position="94"/>
    </location>
</feature>
<dbReference type="EMBL" id="CP019964">
    <property type="protein sequence ID" value="ASI13717.1"/>
    <property type="molecule type" value="Genomic_DNA"/>
</dbReference>
<evidence type="ECO:0000256" key="2">
    <source>
        <dbReference type="ARBA" id="ARBA00022448"/>
    </source>
</evidence>
<dbReference type="SUPFAM" id="SSF103473">
    <property type="entry name" value="MFS general substrate transporter"/>
    <property type="match status" value="1"/>
</dbReference>
<evidence type="ECO:0000313" key="10">
    <source>
        <dbReference type="EMBL" id="ASI13717.1"/>
    </source>
</evidence>
<dbReference type="CDD" id="cd17321">
    <property type="entry name" value="MFS_MMR_MDR_like"/>
    <property type="match status" value="1"/>
</dbReference>
<evidence type="ECO:0000256" key="4">
    <source>
        <dbReference type="ARBA" id="ARBA00022692"/>
    </source>
</evidence>
<dbReference type="AlphaFoldDB" id="A0A218NMP2"/>
<feature type="transmembrane region" description="Helical" evidence="8">
    <location>
        <begin position="351"/>
        <end position="371"/>
    </location>
</feature>
<feature type="transmembrane region" description="Helical" evidence="8">
    <location>
        <begin position="392"/>
        <end position="418"/>
    </location>
</feature>
<organism evidence="10 11">
    <name type="scientific">Candidatus Mancarchaeum acidiphilum</name>
    <dbReference type="NCBI Taxonomy" id="1920749"/>
    <lineage>
        <taxon>Archaea</taxon>
        <taxon>Candidatus Micrarchaeota</taxon>
        <taxon>Candidatus Mancarchaeum</taxon>
    </lineage>
</organism>
<evidence type="ECO:0000256" key="5">
    <source>
        <dbReference type="ARBA" id="ARBA00022989"/>
    </source>
</evidence>
<feature type="domain" description="Major facilitator superfamily (MFS) profile" evidence="9">
    <location>
        <begin position="9"/>
        <end position="468"/>
    </location>
</feature>